<evidence type="ECO:0000259" key="4">
    <source>
        <dbReference type="PROSITE" id="PS50956"/>
    </source>
</evidence>
<accession>Q6SF81</accession>
<dbReference type="GO" id="GO:0005829">
    <property type="term" value="C:cytosol"/>
    <property type="evidence" value="ECO:0007669"/>
    <property type="project" value="TreeGrafter"/>
</dbReference>
<dbReference type="EMBL" id="AY458649">
    <property type="protein sequence ID" value="AAR38341.1"/>
    <property type="molecule type" value="Genomic_DNA"/>
</dbReference>
<evidence type="ECO:0000313" key="5">
    <source>
        <dbReference type="EMBL" id="AAR38341.1"/>
    </source>
</evidence>
<gene>
    <name evidence="5" type="ORF">MBMO_EBAC080-L028H02.3</name>
</gene>
<dbReference type="PANTHER" id="PTHR30154:SF53">
    <property type="entry name" value="HTH-TYPE TRANSCRIPTIONAL REGULATOR LRPC"/>
    <property type="match status" value="1"/>
</dbReference>
<dbReference type="PANTHER" id="PTHR30154">
    <property type="entry name" value="LEUCINE-RESPONSIVE REGULATORY PROTEIN"/>
    <property type="match status" value="1"/>
</dbReference>
<dbReference type="SUPFAM" id="SSF54909">
    <property type="entry name" value="Dimeric alpha+beta barrel"/>
    <property type="match status" value="1"/>
</dbReference>
<dbReference type="InterPro" id="IPR036388">
    <property type="entry name" value="WH-like_DNA-bd_sf"/>
</dbReference>
<dbReference type="Gene3D" id="1.10.10.10">
    <property type="entry name" value="Winged helix-like DNA-binding domain superfamily/Winged helix DNA-binding domain"/>
    <property type="match status" value="1"/>
</dbReference>
<feature type="domain" description="HTH asnC-type" evidence="4">
    <location>
        <begin position="3"/>
        <end position="62"/>
    </location>
</feature>
<proteinExistence type="predicted"/>
<organism evidence="5">
    <name type="scientific">uncultured marine bacterium 582</name>
    <dbReference type="NCBI Taxonomy" id="257402"/>
    <lineage>
        <taxon>Bacteria</taxon>
        <taxon>environmental samples</taxon>
    </lineage>
</organism>
<dbReference type="SMART" id="SM00344">
    <property type="entry name" value="HTH_ASNC"/>
    <property type="match status" value="1"/>
</dbReference>
<protein>
    <submittedName>
        <fullName evidence="5">Transcriptional regulator, AsnC family</fullName>
    </submittedName>
</protein>
<evidence type="ECO:0000256" key="3">
    <source>
        <dbReference type="ARBA" id="ARBA00023163"/>
    </source>
</evidence>
<keyword evidence="2" id="KW-0238">DNA-binding</keyword>
<sequence length="144" mass="15350">MQLDEIDQALIGALRTNARTSVARLGKQLGIARTTVQARIDRLEARGVIAGYTLRLGAAGRPALRATALVAIEPRAAAEVLMRLKSLSNVMAVHTTSGRFDLLVQITAASTEELDLTLDYIGGAKGVKSSESLIHLTTKISREA</sequence>
<dbReference type="InterPro" id="IPR036390">
    <property type="entry name" value="WH_DNA-bd_sf"/>
</dbReference>
<evidence type="ECO:0000256" key="1">
    <source>
        <dbReference type="ARBA" id="ARBA00023015"/>
    </source>
</evidence>
<dbReference type="InterPro" id="IPR019888">
    <property type="entry name" value="Tscrpt_reg_AsnC-like"/>
</dbReference>
<dbReference type="GO" id="GO:0043565">
    <property type="term" value="F:sequence-specific DNA binding"/>
    <property type="evidence" value="ECO:0007669"/>
    <property type="project" value="InterPro"/>
</dbReference>
<dbReference type="SUPFAM" id="SSF46785">
    <property type="entry name" value="Winged helix' DNA-binding domain"/>
    <property type="match status" value="1"/>
</dbReference>
<dbReference type="InterPro" id="IPR011008">
    <property type="entry name" value="Dimeric_a/b-barrel"/>
</dbReference>
<dbReference type="InterPro" id="IPR000485">
    <property type="entry name" value="AsnC-type_HTH_dom"/>
</dbReference>
<dbReference type="Gene3D" id="3.30.70.920">
    <property type="match status" value="1"/>
</dbReference>
<evidence type="ECO:0000256" key="2">
    <source>
        <dbReference type="ARBA" id="ARBA00023125"/>
    </source>
</evidence>
<dbReference type="Pfam" id="PF13404">
    <property type="entry name" value="HTH_AsnC-type"/>
    <property type="match status" value="1"/>
</dbReference>
<dbReference type="Pfam" id="PF01037">
    <property type="entry name" value="AsnC_trans_reg"/>
    <property type="match status" value="1"/>
</dbReference>
<reference evidence="5" key="2">
    <citation type="submission" date="2003-12" db="EMBL/GenBank/DDBJ databases">
        <title>Monterey Bay Coastal Ocean Microbial Observatory environmental clone sequencing.</title>
        <authorList>
            <person name="DeLong E.F."/>
        </authorList>
    </citation>
    <scope>NUCLEOTIDE SEQUENCE</scope>
</reference>
<keyword evidence="1" id="KW-0805">Transcription regulation</keyword>
<dbReference type="PRINTS" id="PR00033">
    <property type="entry name" value="HTHASNC"/>
</dbReference>
<reference evidence="5" key="1">
    <citation type="submission" date="2003-11" db="EMBL/GenBank/DDBJ databases">
        <authorList>
            <person name="Heidelberg J.F."/>
            <person name="Eisen J.A."/>
            <person name="Nelson W.C."/>
            <person name="DeLong E.F."/>
        </authorList>
    </citation>
    <scope>NUCLEOTIDE SEQUENCE</scope>
</reference>
<dbReference type="PROSITE" id="PS50956">
    <property type="entry name" value="HTH_ASNC_2"/>
    <property type="match status" value="1"/>
</dbReference>
<keyword evidence="3" id="KW-0804">Transcription</keyword>
<name>Q6SF81_9BACT</name>
<dbReference type="GO" id="GO:0043200">
    <property type="term" value="P:response to amino acid"/>
    <property type="evidence" value="ECO:0007669"/>
    <property type="project" value="TreeGrafter"/>
</dbReference>
<dbReference type="InterPro" id="IPR019887">
    <property type="entry name" value="Tscrpt_reg_AsnC/Lrp_C"/>
</dbReference>
<dbReference type="AlphaFoldDB" id="Q6SF81"/>